<dbReference type="SUPFAM" id="SSF53383">
    <property type="entry name" value="PLP-dependent transferases"/>
    <property type="match status" value="1"/>
</dbReference>
<dbReference type="InterPro" id="IPR050087">
    <property type="entry name" value="AON_synthase_class-II"/>
</dbReference>
<comment type="catalytic activity">
    <reaction evidence="9 11">
        <text>6-carboxyhexanoyl-[ACP] + L-alanine + H(+) = (8S)-8-amino-7-oxononanoate + holo-[ACP] + CO2</text>
        <dbReference type="Rhea" id="RHEA:42288"/>
        <dbReference type="Rhea" id="RHEA-COMP:9685"/>
        <dbReference type="Rhea" id="RHEA-COMP:9955"/>
        <dbReference type="ChEBI" id="CHEBI:15378"/>
        <dbReference type="ChEBI" id="CHEBI:16526"/>
        <dbReference type="ChEBI" id="CHEBI:57972"/>
        <dbReference type="ChEBI" id="CHEBI:64479"/>
        <dbReference type="ChEBI" id="CHEBI:78846"/>
        <dbReference type="ChEBI" id="CHEBI:149468"/>
        <dbReference type="EC" id="2.3.1.47"/>
    </reaction>
</comment>
<dbReference type="UniPathway" id="UPA00078"/>
<sequence>MTKQTQWETEVIAELELLEKVSQKRAIVTTKEINSPFVIRDGQKLLNLASNNYLGLSNDIRLKNAAFMAIDKYGVGSGASRLMTGNHPLYDKVESRLIQWKRAEAALVLNSGYTANVGIISALMKRDDIVFSDKLNHASIIDGIVLSRAKLQRYRHRDIYHLEALLMKAPKDKRKLIVTDTVFSMDGDIADLEGIVRLKEKYNAMLMVDEAHASGVYGKGGQGYSYHVNLQDKVDIQMGTFSKAFGTYGAYVVAKKWIIDYLINCMRGLIYTTALPPSVLATIERAIEIVEEENEKRIILQQHAQHFRNMLINYGFDTCKSESQIVPIIIGENSKTLSFAKRLQEEGIAAIAVRPPTVPDNKARVRFAITATHQKKQLDWALEKIIQVGKELEVI</sequence>
<evidence type="ECO:0000259" key="12">
    <source>
        <dbReference type="Pfam" id="PF00155"/>
    </source>
</evidence>
<keyword evidence="14" id="KW-1185">Reference proteome</keyword>
<evidence type="ECO:0000256" key="6">
    <source>
        <dbReference type="ARBA" id="ARBA00022679"/>
    </source>
</evidence>
<dbReference type="InterPro" id="IPR015424">
    <property type="entry name" value="PyrdxlP-dep_Trfase"/>
</dbReference>
<comment type="similarity">
    <text evidence="4 11">Belongs to the class-II pyridoxal-phosphate-dependent aminotransferase family. BioF subfamily.</text>
</comment>
<evidence type="ECO:0000256" key="10">
    <source>
        <dbReference type="PIRSR" id="PIRSR604723-51"/>
    </source>
</evidence>
<evidence type="ECO:0000256" key="2">
    <source>
        <dbReference type="ARBA" id="ARBA00002513"/>
    </source>
</evidence>
<evidence type="ECO:0000313" key="13">
    <source>
        <dbReference type="EMBL" id="OIJ13063.1"/>
    </source>
</evidence>
<keyword evidence="8 10" id="KW-0663">Pyridoxal phosphate</keyword>
<keyword evidence="7" id="KW-0093">Biotin biosynthesis</keyword>
<evidence type="ECO:0000256" key="8">
    <source>
        <dbReference type="ARBA" id="ARBA00022898"/>
    </source>
</evidence>
<dbReference type="PROSITE" id="PS00599">
    <property type="entry name" value="AA_TRANSFER_CLASS_2"/>
    <property type="match status" value="1"/>
</dbReference>
<comment type="subunit">
    <text evidence="5 11">Homodimer.</text>
</comment>
<evidence type="ECO:0000256" key="5">
    <source>
        <dbReference type="ARBA" id="ARBA00011738"/>
    </source>
</evidence>
<evidence type="ECO:0000256" key="3">
    <source>
        <dbReference type="ARBA" id="ARBA00004746"/>
    </source>
</evidence>
<reference evidence="13 14" key="1">
    <citation type="submission" date="2016-10" db="EMBL/GenBank/DDBJ databases">
        <title>Draft genome sequences of four alkaliphilic bacteria belonging to the Anaerobacillus genus.</title>
        <authorList>
            <person name="Bassil N.M."/>
            <person name="Lloyd J.R."/>
        </authorList>
    </citation>
    <scope>NUCLEOTIDE SEQUENCE [LARGE SCALE GENOMIC DNA]</scope>
    <source>
        <strain evidence="13 14">DSM 18345</strain>
    </source>
</reference>
<dbReference type="EMBL" id="MLQR01000029">
    <property type="protein sequence ID" value="OIJ13063.1"/>
    <property type="molecule type" value="Genomic_DNA"/>
</dbReference>
<evidence type="ECO:0000256" key="1">
    <source>
        <dbReference type="ARBA" id="ARBA00001933"/>
    </source>
</evidence>
<dbReference type="CDD" id="cd06454">
    <property type="entry name" value="KBL_like"/>
    <property type="match status" value="1"/>
</dbReference>
<evidence type="ECO:0000256" key="7">
    <source>
        <dbReference type="ARBA" id="ARBA00022756"/>
    </source>
</evidence>
<comment type="caution">
    <text evidence="13">The sequence shown here is derived from an EMBL/GenBank/DDBJ whole genome shotgun (WGS) entry which is preliminary data.</text>
</comment>
<comment type="function">
    <text evidence="2 11">Catalyzes the decarboxylative condensation of pimeloyl-[acyl-carrier protein] and L-alanine to produce 8-amino-7-oxononanoate (AON), [acyl-carrier protein], and carbon dioxide.</text>
</comment>
<dbReference type="InterPro" id="IPR004839">
    <property type="entry name" value="Aminotransferase_I/II_large"/>
</dbReference>
<dbReference type="FunFam" id="3.40.640.10:FF:000006">
    <property type="entry name" value="5-aminolevulinate synthase, mitochondrial"/>
    <property type="match status" value="1"/>
</dbReference>
<dbReference type="Gene3D" id="3.90.1150.10">
    <property type="entry name" value="Aspartate Aminotransferase, domain 1"/>
    <property type="match status" value="1"/>
</dbReference>
<accession>A0A1S2LLT5</accession>
<proteinExistence type="inferred from homology"/>
<dbReference type="GO" id="GO:0009102">
    <property type="term" value="P:biotin biosynthetic process"/>
    <property type="evidence" value="ECO:0007669"/>
    <property type="project" value="UniProtKB-UniRule"/>
</dbReference>
<dbReference type="PANTHER" id="PTHR13693:SF100">
    <property type="entry name" value="8-AMINO-7-OXONONANOATE SYNTHASE"/>
    <property type="match status" value="1"/>
</dbReference>
<evidence type="ECO:0000256" key="9">
    <source>
        <dbReference type="ARBA" id="ARBA00047715"/>
    </source>
</evidence>
<dbReference type="AlphaFoldDB" id="A0A1S2LLT5"/>
<dbReference type="Pfam" id="PF00155">
    <property type="entry name" value="Aminotran_1_2"/>
    <property type="match status" value="1"/>
</dbReference>
<dbReference type="InterPro" id="IPR015422">
    <property type="entry name" value="PyrdxlP-dep_Trfase_small"/>
</dbReference>
<dbReference type="PANTHER" id="PTHR13693">
    <property type="entry name" value="CLASS II AMINOTRANSFERASE/8-AMINO-7-OXONONANOATE SYNTHASE"/>
    <property type="match status" value="1"/>
</dbReference>
<dbReference type="InterPro" id="IPR001917">
    <property type="entry name" value="Aminotrans_II_pyridoxalP_BS"/>
</dbReference>
<evidence type="ECO:0000256" key="4">
    <source>
        <dbReference type="ARBA" id="ARBA00010008"/>
    </source>
</evidence>
<gene>
    <name evidence="13" type="ORF">BKP37_11145</name>
</gene>
<dbReference type="InterPro" id="IPR004723">
    <property type="entry name" value="AONS_Archaea/Proteobacteria"/>
</dbReference>
<dbReference type="RefSeq" id="WP_071309661.1">
    <property type="nucleotide sequence ID" value="NZ_MLQR01000029.1"/>
</dbReference>
<dbReference type="EC" id="2.3.1.47" evidence="11"/>
<dbReference type="Proteomes" id="UP000179524">
    <property type="component" value="Unassembled WGS sequence"/>
</dbReference>
<name>A0A1S2LLT5_9BACI</name>
<protein>
    <recommendedName>
        <fullName evidence="11">8-amino-7-ketopelargonate synthase</fullName>
        <ecNumber evidence="11">2.3.1.47</ecNumber>
    </recommendedName>
</protein>
<evidence type="ECO:0000256" key="11">
    <source>
        <dbReference type="RuleBase" id="RU003693"/>
    </source>
</evidence>
<feature type="domain" description="Aminotransferase class I/classII large" evidence="12">
    <location>
        <begin position="44"/>
        <end position="385"/>
    </location>
</feature>
<evidence type="ECO:0000313" key="14">
    <source>
        <dbReference type="Proteomes" id="UP000179524"/>
    </source>
</evidence>
<keyword evidence="6 11" id="KW-0808">Transferase</keyword>
<dbReference type="Gene3D" id="3.40.640.10">
    <property type="entry name" value="Type I PLP-dependent aspartate aminotransferase-like (Major domain)"/>
    <property type="match status" value="1"/>
</dbReference>
<comment type="cofactor">
    <cofactor evidence="1 10 11">
        <name>pyridoxal 5'-phosphate</name>
        <dbReference type="ChEBI" id="CHEBI:597326"/>
    </cofactor>
</comment>
<organism evidence="13 14">
    <name type="scientific">Anaerobacillus alkalilacustris</name>
    <dbReference type="NCBI Taxonomy" id="393763"/>
    <lineage>
        <taxon>Bacteria</taxon>
        <taxon>Bacillati</taxon>
        <taxon>Bacillota</taxon>
        <taxon>Bacilli</taxon>
        <taxon>Bacillales</taxon>
        <taxon>Bacillaceae</taxon>
        <taxon>Anaerobacillus</taxon>
    </lineage>
</organism>
<comment type="pathway">
    <text evidence="3 11">Cofactor biosynthesis; biotin biosynthesis.</text>
</comment>
<dbReference type="InterPro" id="IPR015421">
    <property type="entry name" value="PyrdxlP-dep_Trfase_major"/>
</dbReference>
<dbReference type="NCBIfam" id="TIGR00858">
    <property type="entry name" value="bioF"/>
    <property type="match status" value="1"/>
</dbReference>
<feature type="modified residue" description="N6-(pyridoxal phosphate)lysine" evidence="10">
    <location>
        <position position="243"/>
    </location>
</feature>
<dbReference type="GO" id="GO:0030170">
    <property type="term" value="F:pyridoxal phosphate binding"/>
    <property type="evidence" value="ECO:0007669"/>
    <property type="project" value="InterPro"/>
</dbReference>
<dbReference type="GO" id="GO:0008710">
    <property type="term" value="F:8-amino-7-oxononanoate synthase activity"/>
    <property type="evidence" value="ECO:0007669"/>
    <property type="project" value="UniProtKB-UniRule"/>
</dbReference>